<proteinExistence type="predicted"/>
<name>A0A162URP7_PHYB8</name>
<dbReference type="Proteomes" id="UP000077315">
    <property type="component" value="Unassembled WGS sequence"/>
</dbReference>
<evidence type="ECO:0000313" key="2">
    <source>
        <dbReference type="EMBL" id="OAD77462.1"/>
    </source>
</evidence>
<reference evidence="1" key="1">
    <citation type="submission" date="2015-06" db="EMBL/GenBank/DDBJ databases">
        <title>Expansion of signal transduction pathways in fungi by whole-genome duplication.</title>
        <authorList>
            <consortium name="DOE Joint Genome Institute"/>
            <person name="Corrochano L.M."/>
            <person name="Kuo A."/>
            <person name="Marcet-Houben M."/>
            <person name="Polaino S."/>
            <person name="Salamov A."/>
            <person name="Villalobos J.M."/>
            <person name="Alvarez M.I."/>
            <person name="Avalos J."/>
            <person name="Benito E.P."/>
            <person name="Benoit I."/>
            <person name="Burger G."/>
            <person name="Camino L.P."/>
            <person name="Canovas D."/>
            <person name="Cerda-Olmedo E."/>
            <person name="Cheng J.-F."/>
            <person name="Dominguez A."/>
            <person name="Elias M."/>
            <person name="Eslava A.P."/>
            <person name="Glaser F."/>
            <person name="Grimwood J."/>
            <person name="Gutierrez G."/>
            <person name="Heitman J."/>
            <person name="Henrissat B."/>
            <person name="Iturriaga E.A."/>
            <person name="Lang B.F."/>
            <person name="Lavin J.L."/>
            <person name="Lee S."/>
            <person name="Li W."/>
            <person name="Lindquist E."/>
            <person name="Lopez-Garcia S."/>
            <person name="Luque E.M."/>
            <person name="Marcos A.T."/>
            <person name="Martin J."/>
            <person name="Mccluskey K."/>
            <person name="Medina H.R."/>
            <person name="Miralles-Duran A."/>
            <person name="Miyazaki A."/>
            <person name="Munoz-Torres E."/>
            <person name="Oguiza J.A."/>
            <person name="Ohm R."/>
            <person name="Olmedo M."/>
            <person name="Orejas M."/>
            <person name="Ortiz-Castellanos L."/>
            <person name="Pisabarro A.G."/>
            <person name="Rodriguez-Romero J."/>
            <person name="Ruiz-Herrera J."/>
            <person name="Ruiz-Vazquez R."/>
            <person name="Sanz C."/>
            <person name="Schackwitz W."/>
            <person name="Schmutz J."/>
            <person name="Shahriari M."/>
            <person name="Shelest E."/>
            <person name="Silva-Franco F."/>
            <person name="Soanes D."/>
            <person name="Syed K."/>
            <person name="Tagua V.G."/>
            <person name="Talbot N.J."/>
            <person name="Thon M."/>
            <person name="De Vries R.P."/>
            <person name="Wiebenga A."/>
            <person name="Yadav J.S."/>
            <person name="Braun E.L."/>
            <person name="Baker S."/>
            <person name="Garre V."/>
            <person name="Horwitz B."/>
            <person name="Torres-Martinez S."/>
            <person name="Idnurm A."/>
            <person name="Herrera-Estrella A."/>
            <person name="Gabaldon T."/>
            <person name="Grigoriev I.V."/>
        </authorList>
    </citation>
    <scope>NUCLEOTIDE SEQUENCE [LARGE SCALE GENOMIC DNA]</scope>
    <source>
        <strain evidence="1">NRRL 1555</strain>
    </source>
</reference>
<dbReference type="EMBL" id="KV440974">
    <property type="protein sequence ID" value="OAD77462.1"/>
    <property type="molecule type" value="Genomic_DNA"/>
</dbReference>
<gene>
    <name evidence="1" type="ORF">PHYBLDRAFT_141248</name>
    <name evidence="2" type="ORF">PHYBLDRAFT_141351</name>
</gene>
<dbReference type="GeneID" id="28991482"/>
<keyword evidence="3" id="KW-1185">Reference proteome</keyword>
<dbReference type="RefSeq" id="XP_018295403.1">
    <property type="nucleotide sequence ID" value="XM_018430550.1"/>
</dbReference>
<dbReference type="VEuPathDB" id="FungiDB:PHYBLDRAFT_141351"/>
<dbReference type="VEuPathDB" id="FungiDB:PHYBLDRAFT_141248"/>
<evidence type="ECO:0000313" key="1">
    <source>
        <dbReference type="EMBL" id="OAD77363.1"/>
    </source>
</evidence>
<dbReference type="EMBL" id="KV440974">
    <property type="protein sequence ID" value="OAD77363.1"/>
    <property type="molecule type" value="Genomic_DNA"/>
</dbReference>
<sequence length="65" mass="7183">MALGTASKKHRFTLVSSILTFAKRTEGEPPILSSPLMSDVEVQRRSDRLVFYGLTAERSSDAVDL</sequence>
<dbReference type="GeneID" id="28991456"/>
<protein>
    <submittedName>
        <fullName evidence="1">Uncharacterized protein</fullName>
    </submittedName>
</protein>
<reference evidence="3" key="2">
    <citation type="submission" date="2015-06" db="EMBL/GenBank/DDBJ databases">
        <title>Expansion of signal transduction pathways in fungi by whole-genome duplication.</title>
        <authorList>
            <consortium name="DOE Joint Genome Institute"/>
            <person name="Corrochano L.M."/>
            <person name="Kuo A."/>
            <person name="Marcet-Houben M."/>
            <person name="Polaino S."/>
            <person name="Salamov A."/>
            <person name="Villalobos J.M."/>
            <person name="Alvarez M.I."/>
            <person name="Avalos J."/>
            <person name="Benito E.P."/>
            <person name="Benoit I."/>
            <person name="Burger G."/>
            <person name="Camino L.P."/>
            <person name="Canovas D."/>
            <person name="Cerda-Olmedo E."/>
            <person name="Cheng J.-F."/>
            <person name="Dominguez A."/>
            <person name="Elias M."/>
            <person name="Eslava A.P."/>
            <person name="Glaser F."/>
            <person name="Grimwood J."/>
            <person name="Gutierrez G."/>
            <person name="Heitman J."/>
            <person name="Henrissat B."/>
            <person name="Iturriaga E.A."/>
            <person name="Lang B.F."/>
            <person name="Lavin J.L."/>
            <person name="Lee S."/>
            <person name="Li W."/>
            <person name="Lindquist E."/>
            <person name="Lopez-Garcia S."/>
            <person name="Luque E.M."/>
            <person name="Marcos A.T."/>
            <person name="Martin J."/>
            <person name="McCluskey K."/>
            <person name="Medina H.R."/>
            <person name="Miralles-Duran A."/>
            <person name="Miyazaki A."/>
            <person name="Munoz-Torres E."/>
            <person name="Oguiza J.A."/>
            <person name="Ohm R."/>
            <person name="Olmedo M."/>
            <person name="Orejas M."/>
            <person name="Ortiz-Castellanos L."/>
            <person name="Pisabarro A.G."/>
            <person name="Rodriguez-Romero J."/>
            <person name="Ruiz-Herrera J."/>
            <person name="Ruiz-Vazquez R."/>
            <person name="Sanz C."/>
            <person name="Schackwitz W."/>
            <person name="Schmutz J."/>
            <person name="Shahriari M."/>
            <person name="Shelest E."/>
            <person name="Silva-Franco F."/>
            <person name="Soanes D."/>
            <person name="Syed K."/>
            <person name="Tagua V.G."/>
            <person name="Talbot N.J."/>
            <person name="Thon M."/>
            <person name="De vries R.P."/>
            <person name="Wiebenga A."/>
            <person name="Yadav J.S."/>
            <person name="Braun E.L."/>
            <person name="Baker S."/>
            <person name="Garre V."/>
            <person name="Horwitz B."/>
            <person name="Torres-Martinez S."/>
            <person name="Idnurm A."/>
            <person name="Herrera-Estrella A."/>
            <person name="Gabaldon T."/>
            <person name="Grigoriev I.V."/>
        </authorList>
    </citation>
    <scope>NUCLEOTIDE SEQUENCE [LARGE SCALE GENOMIC DNA]</scope>
    <source>
        <strain evidence="3">NRRL 1555(-)</strain>
    </source>
</reference>
<dbReference type="AlphaFoldDB" id="A0A162URP7"/>
<dbReference type="RefSeq" id="XP_018295502.1">
    <property type="nucleotide sequence ID" value="XM_018430576.1"/>
</dbReference>
<organism evidence="1 3">
    <name type="scientific">Phycomyces blakesleeanus (strain ATCC 8743b / DSM 1359 / FGSC 10004 / NBRC 33097 / NRRL 1555)</name>
    <dbReference type="NCBI Taxonomy" id="763407"/>
    <lineage>
        <taxon>Eukaryota</taxon>
        <taxon>Fungi</taxon>
        <taxon>Fungi incertae sedis</taxon>
        <taxon>Mucoromycota</taxon>
        <taxon>Mucoromycotina</taxon>
        <taxon>Mucoromycetes</taxon>
        <taxon>Mucorales</taxon>
        <taxon>Phycomycetaceae</taxon>
        <taxon>Phycomyces</taxon>
    </lineage>
</organism>
<evidence type="ECO:0000313" key="3">
    <source>
        <dbReference type="Proteomes" id="UP000077315"/>
    </source>
</evidence>
<accession>A0A162URP7</accession>